<dbReference type="AlphaFoldDB" id="A0A0A0HPN3"/>
<dbReference type="InterPro" id="IPR007263">
    <property type="entry name" value="DCC1-like"/>
</dbReference>
<protein>
    <recommendedName>
        <fullName evidence="3">Thiol-disulfide oxidoreductase</fullName>
    </recommendedName>
</protein>
<dbReference type="EMBL" id="AONH01000002">
    <property type="protein sequence ID" value="KGM89230.1"/>
    <property type="molecule type" value="Genomic_DNA"/>
</dbReference>
<dbReference type="STRING" id="215743.ROSMUCSMR3_02482"/>
<comment type="caution">
    <text evidence="1">The sequence shown here is derived from an EMBL/GenBank/DDBJ whole genome shotgun (WGS) entry which is preliminary data.</text>
</comment>
<dbReference type="HOGENOM" id="CLU_086500_3_0_5"/>
<gene>
    <name evidence="1" type="ORF">rosmuc_00714</name>
</gene>
<dbReference type="PATRIC" id="fig|1288298.3.peg.720"/>
<dbReference type="Proteomes" id="UP000030021">
    <property type="component" value="Unassembled WGS sequence"/>
</dbReference>
<reference evidence="1 2" key="1">
    <citation type="submission" date="2013-01" db="EMBL/GenBank/DDBJ databases">
        <authorList>
            <person name="Fiebig A."/>
            <person name="Goeker M."/>
            <person name="Klenk H.-P.P."/>
        </authorList>
    </citation>
    <scope>NUCLEOTIDE SEQUENCE [LARGE SCALE GENOMIC DNA]</scope>
    <source>
        <strain evidence="1 2">DSM 17069</strain>
    </source>
</reference>
<evidence type="ECO:0008006" key="3">
    <source>
        <dbReference type="Google" id="ProtNLM"/>
    </source>
</evidence>
<dbReference type="eggNOG" id="COG3011">
    <property type="taxonomic scope" value="Bacteria"/>
</dbReference>
<dbReference type="PANTHER" id="PTHR34290">
    <property type="entry name" value="SI:CH73-390P7.2"/>
    <property type="match status" value="1"/>
</dbReference>
<sequence>MTHEIQVLYNARCPVCRAEIAHYAGYVDAHGLPVIFQDLNAGGLEHWGISADQAARRLHVRQNDRVLSGVDAFAALWAALPRYRWAARIVALPGLRQVASLIYERVLAPRLYARHLAREAKRAAS</sequence>
<dbReference type="PANTHER" id="PTHR34290:SF2">
    <property type="entry name" value="OS04G0668800 PROTEIN"/>
    <property type="match status" value="1"/>
</dbReference>
<name>A0A0A0HPN3_9RHOB</name>
<dbReference type="OrthoDB" id="9801773at2"/>
<proteinExistence type="predicted"/>
<evidence type="ECO:0000313" key="2">
    <source>
        <dbReference type="Proteomes" id="UP000030021"/>
    </source>
</evidence>
<evidence type="ECO:0000313" key="1">
    <source>
        <dbReference type="EMBL" id="KGM89230.1"/>
    </source>
</evidence>
<dbReference type="GO" id="GO:0015035">
    <property type="term" value="F:protein-disulfide reductase activity"/>
    <property type="evidence" value="ECO:0007669"/>
    <property type="project" value="InterPro"/>
</dbReference>
<dbReference type="InterPro" id="IPR044691">
    <property type="entry name" value="DCC1_Trx"/>
</dbReference>
<dbReference type="Pfam" id="PF04134">
    <property type="entry name" value="DCC1-like"/>
    <property type="match status" value="1"/>
</dbReference>
<organism evidence="1 2">
    <name type="scientific">Roseovarius mucosus DSM 17069</name>
    <dbReference type="NCBI Taxonomy" id="1288298"/>
    <lineage>
        <taxon>Bacteria</taxon>
        <taxon>Pseudomonadati</taxon>
        <taxon>Pseudomonadota</taxon>
        <taxon>Alphaproteobacteria</taxon>
        <taxon>Rhodobacterales</taxon>
        <taxon>Roseobacteraceae</taxon>
        <taxon>Roseovarius</taxon>
    </lineage>
</organism>
<dbReference type="RefSeq" id="WP_037270112.1">
    <property type="nucleotide sequence ID" value="NZ_KN293976.1"/>
</dbReference>
<accession>A0A0A0HPN3</accession>